<dbReference type="SMART" id="SM01007">
    <property type="entry name" value="Aldolase_II"/>
    <property type="match status" value="1"/>
</dbReference>
<sequence>MATDQRGAPAEALRRRTVEASRRLGGDPFLVLHGGGNTSAKDHDFLWAKASGFDLGALTPEGLVQLRRADLERMLEGASLSDTEMMDGYAAATVEPGRPAPTIEALLHHALPFASVLHTHADAIVAITDTERGLDLVTELLGDEVVPVPYVMPGFDLAKVVPELWRGAGSSARAIVLQHHGLFTMGDTVDEALALHLELVERAEARIAALGRPIRAPFADTVSELRPGDSEQARTLLTELRRYSAGHVHALRCDDDEVRAFLARPDLERLTDLGPTTLEHVIRTKRVPLLGDDVAGYVAEYRRYFERNRGADEALVMLDPIPRVVLHPDLGLVAVGADAKAAGAVMDIYRHTIRVIEAAERLGGYRTVTEAQAFGLEYWELEQRRLR</sequence>
<keyword evidence="5" id="KW-1185">Reference proteome</keyword>
<dbReference type="PANTHER" id="PTHR22789">
    <property type="entry name" value="FUCULOSE PHOSPHATE ALDOLASE"/>
    <property type="match status" value="1"/>
</dbReference>
<dbReference type="Pfam" id="PF00596">
    <property type="entry name" value="Aldolase_II"/>
    <property type="match status" value="1"/>
</dbReference>
<dbReference type="InterPro" id="IPR050197">
    <property type="entry name" value="Aldolase_class_II_sugar_metab"/>
</dbReference>
<evidence type="ECO:0000256" key="2">
    <source>
        <dbReference type="ARBA" id="ARBA00023239"/>
    </source>
</evidence>
<evidence type="ECO:0000259" key="3">
    <source>
        <dbReference type="SMART" id="SM01007"/>
    </source>
</evidence>
<dbReference type="SUPFAM" id="SSF53639">
    <property type="entry name" value="AraD/HMP-PK domain-like"/>
    <property type="match status" value="1"/>
</dbReference>
<dbReference type="InterPro" id="IPR036409">
    <property type="entry name" value="Aldolase_II/adducin_N_sf"/>
</dbReference>
<evidence type="ECO:0000313" key="5">
    <source>
        <dbReference type="Proteomes" id="UP000285768"/>
    </source>
</evidence>
<evidence type="ECO:0000313" key="4">
    <source>
        <dbReference type="EMBL" id="QAB18760.1"/>
    </source>
</evidence>
<keyword evidence="1" id="KW-0479">Metal-binding</keyword>
<accession>A0ABX5QIA3</accession>
<dbReference type="EMBL" id="CP035037">
    <property type="protein sequence ID" value="QAB18760.1"/>
    <property type="molecule type" value="Genomic_DNA"/>
</dbReference>
<reference evidence="4 5" key="1">
    <citation type="submission" date="2019-01" db="EMBL/GenBank/DDBJ databases">
        <title>Leucobacter muris sp. nov. isolated from the nose of a laboratory mouse.</title>
        <authorList>
            <person name="Benga L."/>
            <person name="Sproeer C."/>
            <person name="Schumann P."/>
            <person name="Verbarg S."/>
            <person name="Bunk B."/>
            <person name="Engelhardt E."/>
            <person name="Benten P.M."/>
            <person name="Sager M."/>
        </authorList>
    </citation>
    <scope>NUCLEOTIDE SEQUENCE [LARGE SCALE GENOMIC DNA]</scope>
    <source>
        <strain evidence="4 5">DSM 101948</strain>
    </source>
</reference>
<organism evidence="4 5">
    <name type="scientific">Leucobacter muris</name>
    <dbReference type="NCBI Taxonomy" id="1935379"/>
    <lineage>
        <taxon>Bacteria</taxon>
        <taxon>Bacillati</taxon>
        <taxon>Actinomycetota</taxon>
        <taxon>Actinomycetes</taxon>
        <taxon>Micrococcales</taxon>
        <taxon>Microbacteriaceae</taxon>
        <taxon>Leucobacter</taxon>
    </lineage>
</organism>
<gene>
    <name evidence="4" type="ORF">Leucomu_13320</name>
</gene>
<dbReference type="Gene3D" id="3.40.225.10">
    <property type="entry name" value="Class II aldolase/adducin N-terminal domain"/>
    <property type="match status" value="1"/>
</dbReference>
<protein>
    <recommendedName>
        <fullName evidence="3">Class II aldolase/adducin N-terminal domain-containing protein</fullName>
    </recommendedName>
</protein>
<dbReference type="RefSeq" id="WP_128387505.1">
    <property type="nucleotide sequence ID" value="NZ_CP035037.1"/>
</dbReference>
<evidence type="ECO:0000256" key="1">
    <source>
        <dbReference type="ARBA" id="ARBA00022723"/>
    </source>
</evidence>
<feature type="domain" description="Class II aldolase/adducin N-terminal" evidence="3">
    <location>
        <begin position="16"/>
        <end position="207"/>
    </location>
</feature>
<name>A0ABX5QIA3_9MICO</name>
<dbReference type="InterPro" id="IPR001303">
    <property type="entry name" value="Aldolase_II/adducin_N"/>
</dbReference>
<proteinExistence type="predicted"/>
<keyword evidence="2" id="KW-0456">Lyase</keyword>
<dbReference type="Proteomes" id="UP000285768">
    <property type="component" value="Chromosome"/>
</dbReference>
<dbReference type="PANTHER" id="PTHR22789:SF0">
    <property type="entry name" value="3-OXO-TETRONATE 4-PHOSPHATE DECARBOXYLASE-RELATED"/>
    <property type="match status" value="1"/>
</dbReference>